<protein>
    <submittedName>
        <fullName evidence="1">Rna-directed dna polymerase from mobile element jockey-like</fullName>
    </submittedName>
</protein>
<proteinExistence type="predicted"/>
<dbReference type="EMBL" id="KZ506766">
    <property type="protein sequence ID" value="PKU38370.1"/>
    <property type="molecule type" value="Genomic_DNA"/>
</dbReference>
<dbReference type="Proteomes" id="UP000233556">
    <property type="component" value="Unassembled WGS sequence"/>
</dbReference>
<keyword evidence="1" id="KW-0695">RNA-directed DNA polymerase</keyword>
<organism evidence="1 2">
    <name type="scientific">Limosa lapponica baueri</name>
    <dbReference type="NCBI Taxonomy" id="1758121"/>
    <lineage>
        <taxon>Eukaryota</taxon>
        <taxon>Metazoa</taxon>
        <taxon>Chordata</taxon>
        <taxon>Craniata</taxon>
        <taxon>Vertebrata</taxon>
        <taxon>Euteleostomi</taxon>
        <taxon>Archelosauria</taxon>
        <taxon>Archosauria</taxon>
        <taxon>Dinosauria</taxon>
        <taxon>Saurischia</taxon>
        <taxon>Theropoda</taxon>
        <taxon>Coelurosauria</taxon>
        <taxon>Aves</taxon>
        <taxon>Neognathae</taxon>
        <taxon>Neoaves</taxon>
        <taxon>Charadriiformes</taxon>
        <taxon>Scolopacidae</taxon>
        <taxon>Limosa</taxon>
    </lineage>
</organism>
<dbReference type="AlphaFoldDB" id="A0A2I0TX21"/>
<name>A0A2I0TX21_LIMLA</name>
<evidence type="ECO:0000313" key="1">
    <source>
        <dbReference type="EMBL" id="PKU38370.1"/>
    </source>
</evidence>
<accession>A0A2I0TX21</accession>
<evidence type="ECO:0000313" key="2">
    <source>
        <dbReference type="Proteomes" id="UP000233556"/>
    </source>
</evidence>
<reference evidence="2" key="2">
    <citation type="submission" date="2017-12" db="EMBL/GenBank/DDBJ databases">
        <title>Genome sequence of the Bar-tailed Godwit (Limosa lapponica baueri).</title>
        <authorList>
            <person name="Lima N.C.B."/>
            <person name="Parody-Merino A.M."/>
            <person name="Battley P.F."/>
            <person name="Fidler A.E."/>
            <person name="Prosdocimi F."/>
        </authorList>
    </citation>
    <scope>NUCLEOTIDE SEQUENCE [LARGE SCALE GENOMIC DNA]</scope>
</reference>
<reference evidence="2" key="1">
    <citation type="submission" date="2017-11" db="EMBL/GenBank/DDBJ databases">
        <authorList>
            <person name="Lima N.C."/>
            <person name="Parody-Merino A.M."/>
            <person name="Battley P.F."/>
            <person name="Fidler A.E."/>
            <person name="Prosdocimi F."/>
        </authorList>
    </citation>
    <scope>NUCLEOTIDE SEQUENCE [LARGE SCALE GENOMIC DNA]</scope>
</reference>
<sequence length="174" mass="19651">MLRWRSVISDVPWGSVWGLFGIFINDIDSGNECTLSQFVNDTKPSGVVDMAEGWDAIQRDLQTLKKWPHVKLSRFNKAEHKVLTWVRTTPGINAGWEMKGLGIALLKTLSVMNQMMPCVLCKASRVTMNTPEDMSISMSTMNRRRNKGVKCSNGDFGWTLGKLEQIAQRMSLQN</sequence>
<gene>
    <name evidence="1" type="ORF">llap_11325</name>
</gene>
<keyword evidence="2" id="KW-1185">Reference proteome</keyword>
<keyword evidence="1" id="KW-0548">Nucleotidyltransferase</keyword>
<dbReference type="OrthoDB" id="8939918at2759"/>
<dbReference type="GO" id="GO:0003964">
    <property type="term" value="F:RNA-directed DNA polymerase activity"/>
    <property type="evidence" value="ECO:0007669"/>
    <property type="project" value="UniProtKB-KW"/>
</dbReference>
<keyword evidence="1" id="KW-0808">Transferase</keyword>